<feature type="region of interest" description="Disordered" evidence="1">
    <location>
        <begin position="21"/>
        <end position="52"/>
    </location>
</feature>
<proteinExistence type="predicted"/>
<protein>
    <submittedName>
        <fullName evidence="2">Uncharacterized protein</fullName>
    </submittedName>
</protein>
<evidence type="ECO:0000256" key="1">
    <source>
        <dbReference type="SAM" id="MobiDB-lite"/>
    </source>
</evidence>
<dbReference type="AlphaFoldDB" id="A0AAQ3UZP6"/>
<name>A0AAQ3UZP6_PASNO</name>
<accession>A0AAQ3UZP6</accession>
<evidence type="ECO:0000313" key="3">
    <source>
        <dbReference type="Proteomes" id="UP001341281"/>
    </source>
</evidence>
<sequence>MRDCGRTPRCCLTGCPISAASTSPMRAPPAHSHSSGTPSASSRSPAAPRRCSNGPCVQAVFTKGNCPNEQGDAQEFLSFDMDRMHDERQKLNGNGLNSKEGMVVSSSVAC</sequence>
<dbReference type="EMBL" id="CP144754">
    <property type="protein sequence ID" value="WVZ98169.1"/>
    <property type="molecule type" value="Genomic_DNA"/>
</dbReference>
<organism evidence="2 3">
    <name type="scientific">Paspalum notatum var. saurae</name>
    <dbReference type="NCBI Taxonomy" id="547442"/>
    <lineage>
        <taxon>Eukaryota</taxon>
        <taxon>Viridiplantae</taxon>
        <taxon>Streptophyta</taxon>
        <taxon>Embryophyta</taxon>
        <taxon>Tracheophyta</taxon>
        <taxon>Spermatophyta</taxon>
        <taxon>Magnoliopsida</taxon>
        <taxon>Liliopsida</taxon>
        <taxon>Poales</taxon>
        <taxon>Poaceae</taxon>
        <taxon>PACMAD clade</taxon>
        <taxon>Panicoideae</taxon>
        <taxon>Andropogonodae</taxon>
        <taxon>Paspaleae</taxon>
        <taxon>Paspalinae</taxon>
        <taxon>Paspalum</taxon>
    </lineage>
</organism>
<dbReference type="Proteomes" id="UP001341281">
    <property type="component" value="Chromosome 10"/>
</dbReference>
<keyword evidence="3" id="KW-1185">Reference proteome</keyword>
<feature type="compositionally biased region" description="Low complexity" evidence="1">
    <location>
        <begin position="28"/>
        <end position="52"/>
    </location>
</feature>
<reference evidence="2 3" key="1">
    <citation type="submission" date="2024-02" db="EMBL/GenBank/DDBJ databases">
        <title>High-quality chromosome-scale genome assembly of Pensacola bahiagrass (Paspalum notatum Flugge var. saurae).</title>
        <authorList>
            <person name="Vega J.M."/>
            <person name="Podio M."/>
            <person name="Orjuela J."/>
            <person name="Siena L.A."/>
            <person name="Pessino S.C."/>
            <person name="Combes M.C."/>
            <person name="Mariac C."/>
            <person name="Albertini E."/>
            <person name="Pupilli F."/>
            <person name="Ortiz J.P.A."/>
            <person name="Leblanc O."/>
        </authorList>
    </citation>
    <scope>NUCLEOTIDE SEQUENCE [LARGE SCALE GENOMIC DNA]</scope>
    <source>
        <strain evidence="2">R1</strain>
        <tissue evidence="2">Leaf</tissue>
    </source>
</reference>
<evidence type="ECO:0000313" key="2">
    <source>
        <dbReference type="EMBL" id="WVZ98169.1"/>
    </source>
</evidence>
<gene>
    <name evidence="2" type="ORF">U9M48_043638</name>
</gene>